<evidence type="ECO:0000256" key="1">
    <source>
        <dbReference type="ARBA" id="ARBA00004324"/>
    </source>
</evidence>
<keyword evidence="8" id="KW-0539">Nucleus</keyword>
<feature type="region of interest" description="Disordered" evidence="9">
    <location>
        <begin position="594"/>
        <end position="615"/>
    </location>
</feature>
<organism evidence="13 14">
    <name type="scientific">Parasitella parasitica</name>
    <dbReference type="NCBI Taxonomy" id="35722"/>
    <lineage>
        <taxon>Eukaryota</taxon>
        <taxon>Fungi</taxon>
        <taxon>Fungi incertae sedis</taxon>
        <taxon>Mucoromycota</taxon>
        <taxon>Mucoromycotina</taxon>
        <taxon>Mucoromycetes</taxon>
        <taxon>Mucorales</taxon>
        <taxon>Mucorineae</taxon>
        <taxon>Mucoraceae</taxon>
        <taxon>Parasitella</taxon>
    </lineage>
</organism>
<dbReference type="Pfam" id="PF23096">
    <property type="entry name" value="HEAT_PSME4"/>
    <property type="match status" value="1"/>
</dbReference>
<dbReference type="GO" id="GO:0016607">
    <property type="term" value="C:nuclear speck"/>
    <property type="evidence" value="ECO:0007669"/>
    <property type="project" value="UniProtKB-SubCell"/>
</dbReference>
<keyword evidence="4" id="KW-0963">Cytoplasm</keyword>
<dbReference type="InterPro" id="IPR035309">
    <property type="entry name" value="PSME4"/>
</dbReference>
<evidence type="ECO:0008006" key="15">
    <source>
        <dbReference type="Google" id="ProtNLM"/>
    </source>
</evidence>
<proteinExistence type="inferred from homology"/>
<accession>A0A0B7N208</accession>
<feature type="domain" description="Proteasome activator complex subunit 4 C-terminal" evidence="10">
    <location>
        <begin position="1836"/>
        <end position="1923"/>
    </location>
</feature>
<keyword evidence="6" id="KW-0227">DNA damage</keyword>
<dbReference type="STRING" id="35722.A0A0B7N208"/>
<dbReference type="GO" id="GO:0006281">
    <property type="term" value="P:DNA repair"/>
    <property type="evidence" value="ECO:0007669"/>
    <property type="project" value="UniProtKB-KW"/>
</dbReference>
<keyword evidence="7" id="KW-0234">DNA repair</keyword>
<feature type="domain" description="Proteasome activator complex subunit 4-like HEAT repeat-like" evidence="12">
    <location>
        <begin position="1325"/>
        <end position="1536"/>
    </location>
</feature>
<evidence type="ECO:0000256" key="7">
    <source>
        <dbReference type="ARBA" id="ARBA00023204"/>
    </source>
</evidence>
<evidence type="ECO:0000256" key="8">
    <source>
        <dbReference type="ARBA" id="ARBA00023242"/>
    </source>
</evidence>
<dbReference type="Pfam" id="PF16507">
    <property type="entry name" value="HEAT_PSME4_mid"/>
    <property type="match status" value="1"/>
</dbReference>
<dbReference type="GO" id="GO:0010499">
    <property type="term" value="P:proteasomal ubiquitin-independent protein catabolic process"/>
    <property type="evidence" value="ECO:0007669"/>
    <property type="project" value="TreeGrafter"/>
</dbReference>
<dbReference type="PANTHER" id="PTHR32170:SF3">
    <property type="entry name" value="PROTEASOME ACTIVATOR COMPLEX SUBUNIT 4"/>
    <property type="match status" value="1"/>
</dbReference>
<evidence type="ECO:0000259" key="11">
    <source>
        <dbReference type="Pfam" id="PF16507"/>
    </source>
</evidence>
<dbReference type="SUPFAM" id="SSF48371">
    <property type="entry name" value="ARM repeat"/>
    <property type="match status" value="1"/>
</dbReference>
<evidence type="ECO:0000313" key="14">
    <source>
        <dbReference type="Proteomes" id="UP000054107"/>
    </source>
</evidence>
<dbReference type="InterPro" id="IPR032430">
    <property type="entry name" value="Blm10_mid"/>
</dbReference>
<evidence type="ECO:0000259" key="12">
    <source>
        <dbReference type="Pfam" id="PF23096"/>
    </source>
</evidence>
<evidence type="ECO:0000256" key="6">
    <source>
        <dbReference type="ARBA" id="ARBA00022763"/>
    </source>
</evidence>
<dbReference type="Pfam" id="PF11919">
    <property type="entry name" value="PSME4_C"/>
    <property type="match status" value="1"/>
</dbReference>
<protein>
    <recommendedName>
        <fullName evidence="15">Proteasome activator Blm10 mid region domain-containing protein</fullName>
    </recommendedName>
</protein>
<dbReference type="Proteomes" id="UP000054107">
    <property type="component" value="Unassembled WGS sequence"/>
</dbReference>
<dbReference type="InterPro" id="IPR016024">
    <property type="entry name" value="ARM-type_fold"/>
</dbReference>
<evidence type="ECO:0000256" key="2">
    <source>
        <dbReference type="ARBA" id="ARBA00004496"/>
    </source>
</evidence>
<comment type="similarity">
    <text evidence="3">Belongs to the BLM10 family.</text>
</comment>
<keyword evidence="14" id="KW-1185">Reference proteome</keyword>
<evidence type="ECO:0000313" key="13">
    <source>
        <dbReference type="EMBL" id="CEP09555.1"/>
    </source>
</evidence>
<dbReference type="Gene3D" id="1.25.10.10">
    <property type="entry name" value="Leucine-rich Repeat Variant"/>
    <property type="match status" value="1"/>
</dbReference>
<keyword evidence="5" id="KW-0677">Repeat</keyword>
<dbReference type="GO" id="GO:0070628">
    <property type="term" value="F:proteasome binding"/>
    <property type="evidence" value="ECO:0007669"/>
    <property type="project" value="InterPro"/>
</dbReference>
<feature type="domain" description="Proteasome activator Blm10 middle HEAT repeats region" evidence="11">
    <location>
        <begin position="350"/>
        <end position="876"/>
    </location>
</feature>
<dbReference type="GO" id="GO:0005829">
    <property type="term" value="C:cytosol"/>
    <property type="evidence" value="ECO:0007669"/>
    <property type="project" value="TreeGrafter"/>
</dbReference>
<evidence type="ECO:0000256" key="9">
    <source>
        <dbReference type="SAM" id="MobiDB-lite"/>
    </source>
</evidence>
<dbReference type="InterPro" id="IPR021843">
    <property type="entry name" value="PSME4_C"/>
</dbReference>
<dbReference type="EMBL" id="LN721931">
    <property type="protein sequence ID" value="CEP09555.1"/>
    <property type="molecule type" value="Genomic_DNA"/>
</dbReference>
<feature type="compositionally biased region" description="Low complexity" evidence="9">
    <location>
        <begin position="601"/>
        <end position="611"/>
    </location>
</feature>
<dbReference type="PANTHER" id="PTHR32170">
    <property type="entry name" value="PROTEASOME ACTIVATOR COMPLEX SUBUNIT 4"/>
    <property type="match status" value="1"/>
</dbReference>
<comment type="subcellular location">
    <subcellularLocation>
        <location evidence="2">Cytoplasm</location>
    </subcellularLocation>
    <subcellularLocation>
        <location evidence="1">Nucleus speckle</location>
    </subcellularLocation>
</comment>
<evidence type="ECO:0000259" key="10">
    <source>
        <dbReference type="Pfam" id="PF11919"/>
    </source>
</evidence>
<reference evidence="13 14" key="1">
    <citation type="submission" date="2014-09" db="EMBL/GenBank/DDBJ databases">
        <authorList>
            <person name="Ellenberger Sabrina"/>
        </authorList>
    </citation>
    <scope>NUCLEOTIDE SEQUENCE [LARGE SCALE GENOMIC DNA]</scope>
    <source>
        <strain evidence="13 14">CBS 412.66</strain>
    </source>
</reference>
<evidence type="ECO:0000256" key="5">
    <source>
        <dbReference type="ARBA" id="ARBA00022737"/>
    </source>
</evidence>
<dbReference type="OrthoDB" id="17907at2759"/>
<dbReference type="InterPro" id="IPR011989">
    <property type="entry name" value="ARM-like"/>
</dbReference>
<dbReference type="InterPro" id="IPR055455">
    <property type="entry name" value="HEAT_PSME4"/>
</dbReference>
<gene>
    <name evidence="13" type="primary">PARPA_03084.1 scaffold 6726</name>
</gene>
<sequence length="1923" mass="218328">MIPLSVVKDDEDHTMHYAQSLPYADKLEHEAGDWLESICTNLTISIKAKDFKAGAVAWTKRLSNYLDMKHALPRETRANLAKLLFEMAIMPGMDYTLIDFWSNNCIRLIRHKKRLDPEDLELEWRPLYKLIERTLFPKNRQRTMLSESKYMATVLRLVEYAQRFFPPNAAAEILQEFLPKFTTHSIPDAMRAQGYLVLFLPVEYRAQHTTHAEDYLPTIFSLWSIYTNSNVYDSQFTHLVACIAENHLDFGSKEVGLFTKQQIQSIFTVGLRMFNLPVGSRSDGGSSAGGAAGGATTGYGNLGLKHDQKASTSLFLRRRPDKVKCLSRFIIYTIMPDPEKHDSSFSLSLLSDMIQATELYFHPSNHGSWSYLLTYFLRHLSSEFLKRWRREQEEDCTTPPHRRLTLEIRREFVLMLRPVLYISMFGKDHFTVSVTQATLKSLAWLEPSLIFPGLLERIYPSLETLTETHRTSSALGILSDIALPLFSRDNYAAGGKHLLPLLHLAIPGIDMNDPVKTIASLMFISTALMTIPIVDMSQQQDGYYPTEEFTDDPNAVLSRETEDYLVKATTGDFEEWLAKFMDRVFTIFENLPQENRKDQGSNSSSSSSSSNGPTMETGLTQMLLHTCDIIFGQLSNELYDLALRLVVEFVSDRVLPNAVRGVGLLCDAITAAQPRKAAKAFIPLCIANIQAELEDGAASTATHAAASNLIQSDFTFHWYQNILFSVICNLGPEILPYKQDIVAVARAMIQQCRSRRGMMWTGKLLRNVLMTLINIFPKDTKSMPPSQWNDEEFMSKHAHQLWGQLGDPANIEIQWHVPSEPEKDFALEFLAEFLTPSMQRLEQLISQEPANSHEISNEFCRHLAVVRNCLMGSSAMVGDDGVADPQNLVTMATSNHSNEDDSIDNDDDETAPMPQQNLVVGYAFSDPTDPRTEQARSIRRSIGLLIHKLSDFFRTKREDDVESIKILIKIARSFLSERGVEKEQFDRSKAGYSYAKNIGRTPHCKKRYPRNLLVRRAYNHHLLRLRQNNQSRLRTPLHDAILSDLVEMSLGSYAEIRKVSQNALSATSRCFRGVKHLIIPVLLEALEPNVPADRMKGALYLFSHKCILGTFLRDWLFLPAFVRAMCRAQHQDKLSIQGLIRRVFSKYSQSFNAFSFKILTPNDLSEYLKSLSPATVATPEFSSTVAQLERRLDKKEANNDAAYQEVMDFLLNFLQEPQVHWRYVLMATNFIDLFTRCQVRASRSLAEFANNATVSELPATRTIGFLNTAYLLLAIKQRTLAAGNEDLLITGQVKNPLKIEIPVADSTTDAGMGRRLLAASYQALTVENAAESVLVDDTTVGWYVWPSHYTGYKINTKDFLFDTVEPQSQEAYDEFQKTFSSAEYWSKLCAYIAEEVSQREEDRFNHVKARLFTSIFQMFGDGPLDSAREHVEKLCHAADQKNSQRAASEILAGLIRGTKHWSLAKLSTVWLWLTPLLGKVFSSITPDSLTYWESFIRYVANRRDPRRIQPLIDLLLGAQLDPTSDAAFSESRKILLVRQLAISLQWRFEPLNQRILPTYLSNIQHPYKQVREVIGVNINELLQLEWIPSYPSVRYLLEANALLADGVGNVPTKLNARQQERVAILSSRLDAWLLEMNQNNSSEKSSASDYAHASKTVLCWLHEALNHWCAAGTLPYIAPMLPKIFAMQEANEDQDLQQMATRVLGQTARVDYPPSMLPTMIDEFLKILTTSTNWHVRVRALPLLQIFFFKHLFAMSSAQLLRIMQVIGQMLLDTQIEVRQLASVTLGGLVRCSQRDAIEELLAEFTAKIQVKIPKRRRDKVTGKNIEPAGFADAVLHKHAGVLGISCLVSAFPYEVPEWMPAILCQLADCMSDPAAEIQATIRKTFSDFRRTHSDTWHEDMLKFDENQLSILSDMLISPSYYA</sequence>
<evidence type="ECO:0000256" key="4">
    <source>
        <dbReference type="ARBA" id="ARBA00022490"/>
    </source>
</evidence>
<dbReference type="GO" id="GO:0016504">
    <property type="term" value="F:peptidase activator activity"/>
    <property type="evidence" value="ECO:0007669"/>
    <property type="project" value="InterPro"/>
</dbReference>
<name>A0A0B7N208_9FUNG</name>
<evidence type="ECO:0000256" key="3">
    <source>
        <dbReference type="ARBA" id="ARBA00005739"/>
    </source>
</evidence>